<feature type="transmembrane region" description="Helical" evidence="1">
    <location>
        <begin position="37"/>
        <end position="60"/>
    </location>
</feature>
<keyword evidence="1" id="KW-0472">Membrane</keyword>
<evidence type="ECO:0000313" key="2">
    <source>
        <dbReference type="EMBL" id="MCD1656024.1"/>
    </source>
</evidence>
<keyword evidence="1" id="KW-0812">Transmembrane</keyword>
<dbReference type="RefSeq" id="WP_230758319.1">
    <property type="nucleotide sequence ID" value="NZ_JAINWA010000003.1"/>
</dbReference>
<evidence type="ECO:0000313" key="3">
    <source>
        <dbReference type="Proteomes" id="UP001198163"/>
    </source>
</evidence>
<evidence type="ECO:0000256" key="1">
    <source>
        <dbReference type="SAM" id="Phobius"/>
    </source>
</evidence>
<gene>
    <name evidence="2" type="ORF">K7J14_15095</name>
</gene>
<organism evidence="2 3">
    <name type="scientific">Teretinema zuelzerae</name>
    <dbReference type="NCBI Taxonomy" id="156"/>
    <lineage>
        <taxon>Bacteria</taxon>
        <taxon>Pseudomonadati</taxon>
        <taxon>Spirochaetota</taxon>
        <taxon>Spirochaetia</taxon>
        <taxon>Spirochaetales</taxon>
        <taxon>Treponemataceae</taxon>
        <taxon>Teretinema</taxon>
    </lineage>
</organism>
<dbReference type="Proteomes" id="UP001198163">
    <property type="component" value="Unassembled WGS sequence"/>
</dbReference>
<keyword evidence="3" id="KW-1185">Reference proteome</keyword>
<protein>
    <submittedName>
        <fullName evidence="2">Uncharacterized protein</fullName>
    </submittedName>
</protein>
<sequence length="115" mass="13160">MIYKGSVLFIGIKTFMAFTVYFSIISIWLLVSTGSLVLPLSSLTLKYDIIIFLLISYVSISKGIKTITINNRIISISKVFNHFTSVNYGSDYTILQKKWLWVKAYTILNGNNQKY</sequence>
<keyword evidence="1" id="KW-1133">Transmembrane helix</keyword>
<dbReference type="AlphaFoldDB" id="A0AAE3JMT8"/>
<accession>A0AAE3JMT8</accession>
<name>A0AAE3JMT8_9SPIR</name>
<proteinExistence type="predicted"/>
<comment type="caution">
    <text evidence="2">The sequence shown here is derived from an EMBL/GenBank/DDBJ whole genome shotgun (WGS) entry which is preliminary data.</text>
</comment>
<feature type="transmembrane region" description="Helical" evidence="1">
    <location>
        <begin position="7"/>
        <end position="31"/>
    </location>
</feature>
<reference evidence="2" key="1">
    <citation type="submission" date="2021-08" db="EMBL/GenBank/DDBJ databases">
        <title>Comparative analyses of Brucepasteria parasyntrophica and Teretinema zuelzerae.</title>
        <authorList>
            <person name="Song Y."/>
            <person name="Brune A."/>
        </authorList>
    </citation>
    <scope>NUCLEOTIDE SEQUENCE</scope>
    <source>
        <strain evidence="2">DSM 1903</strain>
    </source>
</reference>
<dbReference type="EMBL" id="JAINWA010000003">
    <property type="protein sequence ID" value="MCD1656024.1"/>
    <property type="molecule type" value="Genomic_DNA"/>
</dbReference>